<protein>
    <submittedName>
        <fullName evidence="2">Uncharacterized protein</fullName>
    </submittedName>
</protein>
<proteinExistence type="predicted"/>
<dbReference type="KEGG" id="cheb:HH215_05810"/>
<evidence type="ECO:0000313" key="3">
    <source>
        <dbReference type="Proteomes" id="UP000502248"/>
    </source>
</evidence>
<sequence length="95" mass="10658">MTLKLISCLIGLAFVLIPDRKRLSKISLRDRICYIVLIMYFLYCAGGYVLNKPFPNIQDAVNLIFAKPAEAVDTSLKVSPKNEAYDKRAASSDED</sequence>
<accession>A0A7Z2VGF5</accession>
<evidence type="ECO:0000256" key="1">
    <source>
        <dbReference type="SAM" id="Phobius"/>
    </source>
</evidence>
<gene>
    <name evidence="2" type="ORF">HH215_05810</name>
</gene>
<evidence type="ECO:0000313" key="2">
    <source>
        <dbReference type="EMBL" id="QJD82743.1"/>
    </source>
</evidence>
<dbReference type="RefSeq" id="WP_169279039.1">
    <property type="nucleotide sequence ID" value="NZ_CP051680.1"/>
</dbReference>
<name>A0A7Z2VGF5_9BACL</name>
<dbReference type="AlphaFoldDB" id="A0A7Z2VGF5"/>
<organism evidence="2 3">
    <name type="scientific">Cohnella herbarum</name>
    <dbReference type="NCBI Taxonomy" id="2728023"/>
    <lineage>
        <taxon>Bacteria</taxon>
        <taxon>Bacillati</taxon>
        <taxon>Bacillota</taxon>
        <taxon>Bacilli</taxon>
        <taxon>Bacillales</taxon>
        <taxon>Paenibacillaceae</taxon>
        <taxon>Cohnella</taxon>
    </lineage>
</organism>
<keyword evidence="3" id="KW-1185">Reference proteome</keyword>
<keyword evidence="1" id="KW-1133">Transmembrane helix</keyword>
<dbReference type="EMBL" id="CP051680">
    <property type="protein sequence ID" value="QJD82743.1"/>
    <property type="molecule type" value="Genomic_DNA"/>
</dbReference>
<feature type="transmembrane region" description="Helical" evidence="1">
    <location>
        <begin position="32"/>
        <end position="50"/>
    </location>
</feature>
<keyword evidence="1" id="KW-0812">Transmembrane</keyword>
<dbReference type="Proteomes" id="UP000502248">
    <property type="component" value="Chromosome"/>
</dbReference>
<reference evidence="2 3" key="1">
    <citation type="submission" date="2020-04" db="EMBL/GenBank/DDBJ databases">
        <title>Genome sequencing of novel species.</title>
        <authorList>
            <person name="Heo J."/>
            <person name="Kim S.-J."/>
            <person name="Kim J.-S."/>
            <person name="Hong S.-B."/>
            <person name="Kwon S.-W."/>
        </authorList>
    </citation>
    <scope>NUCLEOTIDE SEQUENCE [LARGE SCALE GENOMIC DNA]</scope>
    <source>
        <strain evidence="2 3">MFER-1</strain>
    </source>
</reference>
<keyword evidence="1" id="KW-0472">Membrane</keyword>